<keyword evidence="3" id="KW-1185">Reference proteome</keyword>
<feature type="region of interest" description="Disordered" evidence="1">
    <location>
        <begin position="389"/>
        <end position="454"/>
    </location>
</feature>
<accession>A0A8H5D3H2</accession>
<name>A0A8H5D3H2_9AGAR</name>
<feature type="region of interest" description="Disordered" evidence="1">
    <location>
        <begin position="1"/>
        <end position="35"/>
    </location>
</feature>
<feature type="compositionally biased region" description="Basic residues" evidence="1">
    <location>
        <begin position="443"/>
        <end position="454"/>
    </location>
</feature>
<dbReference type="Proteomes" id="UP000559256">
    <property type="component" value="Unassembled WGS sequence"/>
</dbReference>
<dbReference type="AlphaFoldDB" id="A0A8H5D3H2"/>
<evidence type="ECO:0000256" key="1">
    <source>
        <dbReference type="SAM" id="MobiDB-lite"/>
    </source>
</evidence>
<feature type="compositionally biased region" description="Polar residues" evidence="1">
    <location>
        <begin position="402"/>
        <end position="422"/>
    </location>
</feature>
<proteinExistence type="predicted"/>
<organism evidence="2 3">
    <name type="scientific">Tetrapyrgos nigripes</name>
    <dbReference type="NCBI Taxonomy" id="182062"/>
    <lineage>
        <taxon>Eukaryota</taxon>
        <taxon>Fungi</taxon>
        <taxon>Dikarya</taxon>
        <taxon>Basidiomycota</taxon>
        <taxon>Agaricomycotina</taxon>
        <taxon>Agaricomycetes</taxon>
        <taxon>Agaricomycetidae</taxon>
        <taxon>Agaricales</taxon>
        <taxon>Marasmiineae</taxon>
        <taxon>Marasmiaceae</taxon>
        <taxon>Tetrapyrgos</taxon>
    </lineage>
</organism>
<dbReference type="EMBL" id="JAACJM010000065">
    <property type="protein sequence ID" value="KAF5352952.1"/>
    <property type="molecule type" value="Genomic_DNA"/>
</dbReference>
<dbReference type="OrthoDB" id="3034515at2759"/>
<evidence type="ECO:0000313" key="3">
    <source>
        <dbReference type="Proteomes" id="UP000559256"/>
    </source>
</evidence>
<protein>
    <submittedName>
        <fullName evidence="2">Uncharacterized protein</fullName>
    </submittedName>
</protein>
<sequence length="454" mass="49966">MSTSTLGSSPSSPIANMDSEMVDVSSSSPTSNPLDTVAHLDPTIAAVALVLTHPNTTPTDAAAIKQFKSHPIRAGTYQINNGANLATFLLCGRLAGHNTDRMPPYFNLSAPGDTVSPVRDRFYVSTTITFLTIIQIDINQLKKWRARFSVEPLTVLSAYAGTSSRIVKRSNINFERAKAILSTAWSDVPRSSQGQMYYYGSKDSNDRWQLMLITPVLFDLTSPSAMPPVMTAEEIAAIGADDIEEDTEEVDPIELRLFEFINQREQPKPANGQWFLSQMPDDYHKYEELAKNHDLLKYRLNLPNVFDKDGHRIHPSDYKTALTVGTKVAVKFHNMIYKFASCTGQSLLTDLFILPDTPEQLQTFYRAIFKNLPPPSTLSAVIAPYANTSPTKRAREADDNTGESTVASGSNTERPTVSTSSPKSRKSAQDVAADTTPTPSPTKKPKPSTRSNKA</sequence>
<reference evidence="2 3" key="1">
    <citation type="journal article" date="2020" name="ISME J.">
        <title>Uncovering the hidden diversity of litter-decomposition mechanisms in mushroom-forming fungi.</title>
        <authorList>
            <person name="Floudas D."/>
            <person name="Bentzer J."/>
            <person name="Ahren D."/>
            <person name="Johansson T."/>
            <person name="Persson P."/>
            <person name="Tunlid A."/>
        </authorList>
    </citation>
    <scope>NUCLEOTIDE SEQUENCE [LARGE SCALE GENOMIC DNA]</scope>
    <source>
        <strain evidence="2 3">CBS 291.85</strain>
    </source>
</reference>
<evidence type="ECO:0000313" key="2">
    <source>
        <dbReference type="EMBL" id="KAF5352952.1"/>
    </source>
</evidence>
<feature type="compositionally biased region" description="Low complexity" evidence="1">
    <location>
        <begin position="1"/>
        <end position="33"/>
    </location>
</feature>
<comment type="caution">
    <text evidence="2">The sequence shown here is derived from an EMBL/GenBank/DDBJ whole genome shotgun (WGS) entry which is preliminary data.</text>
</comment>
<gene>
    <name evidence="2" type="ORF">D9758_007921</name>
</gene>